<comment type="caution">
    <text evidence="7">The sequence shown here is derived from an EMBL/GenBank/DDBJ whole genome shotgun (WGS) entry which is preliminary data.</text>
</comment>
<dbReference type="RefSeq" id="WP_203657898.1">
    <property type="nucleotide sequence ID" value="NZ_BAAAZM010000005.1"/>
</dbReference>
<dbReference type="GO" id="GO:0003954">
    <property type="term" value="F:NADH dehydrogenase activity"/>
    <property type="evidence" value="ECO:0007669"/>
    <property type="project" value="InterPro"/>
</dbReference>
<evidence type="ECO:0000313" key="8">
    <source>
        <dbReference type="Proteomes" id="UP000612808"/>
    </source>
</evidence>
<dbReference type="Proteomes" id="UP000612808">
    <property type="component" value="Unassembled WGS sequence"/>
</dbReference>
<name>A0A8J3J853_9ACTN</name>
<keyword evidence="3" id="KW-0274">FAD</keyword>
<accession>A0A8J3J853</accession>
<dbReference type="InterPro" id="IPR036188">
    <property type="entry name" value="FAD/NAD-bd_sf"/>
</dbReference>
<dbReference type="InterPro" id="IPR023753">
    <property type="entry name" value="FAD/NAD-binding_dom"/>
</dbReference>
<keyword evidence="4" id="KW-0560">Oxidoreductase</keyword>
<evidence type="ECO:0000259" key="6">
    <source>
        <dbReference type="Pfam" id="PF07992"/>
    </source>
</evidence>
<evidence type="ECO:0000256" key="5">
    <source>
        <dbReference type="ARBA" id="ARBA00023027"/>
    </source>
</evidence>
<keyword evidence="2" id="KW-0285">Flavoprotein</keyword>
<dbReference type="InterPro" id="IPR045024">
    <property type="entry name" value="NDH-2"/>
</dbReference>
<keyword evidence="5" id="KW-0520">NAD</keyword>
<dbReference type="PANTHER" id="PTHR43706">
    <property type="entry name" value="NADH DEHYDROGENASE"/>
    <property type="match status" value="1"/>
</dbReference>
<dbReference type="PANTHER" id="PTHR43706:SF45">
    <property type="entry name" value="NADH DEHYDROGENASE-LIKE PROTEIN RV1812C"/>
    <property type="match status" value="1"/>
</dbReference>
<dbReference type="AlphaFoldDB" id="A0A8J3J853"/>
<dbReference type="PRINTS" id="PR00368">
    <property type="entry name" value="FADPNR"/>
</dbReference>
<evidence type="ECO:0000256" key="2">
    <source>
        <dbReference type="ARBA" id="ARBA00022630"/>
    </source>
</evidence>
<dbReference type="EMBL" id="BOMB01000015">
    <property type="protein sequence ID" value="GID11907.1"/>
    <property type="molecule type" value="Genomic_DNA"/>
</dbReference>
<proteinExistence type="inferred from homology"/>
<evidence type="ECO:0000313" key="7">
    <source>
        <dbReference type="EMBL" id="GID11907.1"/>
    </source>
</evidence>
<dbReference type="Pfam" id="PF07992">
    <property type="entry name" value="Pyr_redox_2"/>
    <property type="match status" value="1"/>
</dbReference>
<evidence type="ECO:0000256" key="3">
    <source>
        <dbReference type="ARBA" id="ARBA00022827"/>
    </source>
</evidence>
<comment type="similarity">
    <text evidence="1">Belongs to the NADH dehydrogenase family.</text>
</comment>
<keyword evidence="8" id="KW-1185">Reference proteome</keyword>
<dbReference type="Gene3D" id="3.50.50.100">
    <property type="match status" value="1"/>
</dbReference>
<protein>
    <submittedName>
        <fullName evidence="7">Dehydrogenase</fullName>
    </submittedName>
</protein>
<feature type="domain" description="FAD/NAD(P)-binding" evidence="6">
    <location>
        <begin position="4"/>
        <end position="334"/>
    </location>
</feature>
<evidence type="ECO:0000256" key="4">
    <source>
        <dbReference type="ARBA" id="ARBA00023002"/>
    </source>
</evidence>
<gene>
    <name evidence="7" type="ORF">Aru02nite_27960</name>
</gene>
<dbReference type="SUPFAM" id="SSF51905">
    <property type="entry name" value="FAD/NAD(P)-binding domain"/>
    <property type="match status" value="2"/>
</dbReference>
<evidence type="ECO:0000256" key="1">
    <source>
        <dbReference type="ARBA" id="ARBA00005272"/>
    </source>
</evidence>
<organism evidence="7 8">
    <name type="scientific">Actinocatenispora rupis</name>
    <dbReference type="NCBI Taxonomy" id="519421"/>
    <lineage>
        <taxon>Bacteria</taxon>
        <taxon>Bacillati</taxon>
        <taxon>Actinomycetota</taxon>
        <taxon>Actinomycetes</taxon>
        <taxon>Micromonosporales</taxon>
        <taxon>Micromonosporaceae</taxon>
        <taxon>Actinocatenispora</taxon>
    </lineage>
</organism>
<sequence>MRTILVAGGGYAGFYTAWTLERKLRRDEARVVVVDPRPYMTYQPFLPEVLAGSVEARHAAVSLRRHLRRTRVVPGSVVGIDHAHRTATVRPADGPDFALAYDILVVTAGAVTRTLAVPGVADEAIGLKHVEEAVAIRDRLLTAFDRASVLPAGPLRRRLLTVTFVGGGFSGVEGFAELLSLATALTRRYPEIDPAELRFHLVEARSRILPEVTDRPGRWVVRSLEKRGARVHLDTELVSARDGHVVLSTGEEFDSDLIVWTVGNAANPLVHNHTDLPIDGRGMLVVRADLRVGTDREPVPDAWGAGDDAAVPDLAAHRPGAATVPNAQHAVRQGKLLARNIVATLRGRTPKPYVHHSLGTVATLGIGRGIFQYRGIVVTGLPAWLMHRGYHVLAVPSWERKVRVLAVWLTAALFGRDIVSLASVQDPRGAFVAGGEPDAAGSRVPYEDARSA</sequence>
<reference evidence="7" key="1">
    <citation type="submission" date="2021-01" db="EMBL/GenBank/DDBJ databases">
        <title>Whole genome shotgun sequence of Actinocatenispora rupis NBRC 107355.</title>
        <authorList>
            <person name="Komaki H."/>
            <person name="Tamura T."/>
        </authorList>
    </citation>
    <scope>NUCLEOTIDE SEQUENCE</scope>
    <source>
        <strain evidence="7">NBRC 107355</strain>
    </source>
</reference>